<dbReference type="SUPFAM" id="SSF48695">
    <property type="entry name" value="Multiheme cytochromes"/>
    <property type="match status" value="1"/>
</dbReference>
<organism evidence="2 3">
    <name type="scientific">Variovorax paradoxus</name>
    <dbReference type="NCBI Taxonomy" id="34073"/>
    <lineage>
        <taxon>Bacteria</taxon>
        <taxon>Pseudomonadati</taxon>
        <taxon>Pseudomonadota</taxon>
        <taxon>Betaproteobacteria</taxon>
        <taxon>Burkholderiales</taxon>
        <taxon>Comamonadaceae</taxon>
        <taxon>Variovorax</taxon>
    </lineage>
</organism>
<dbReference type="OrthoDB" id="656942at2"/>
<sequence length="205" mass="22122">MMKRFSSFSAALIGLVFAGHVFAQLATPTNPTTLKPASEFDRIENKQDRAAALFIEAGKVINSPRCQNCHPGGERPTQTDAMNPHQPWVIRGADGFGAPGMRCATCHQAANFESSGVPGHPKWHLAPASMAWQGKSLALICEQIKDKSRNDNMDLAALVKHMSEDTLVGWAWKPGANRTPAPGTQVQFGALIRAWAEAGAYCPKS</sequence>
<evidence type="ECO:0000256" key="1">
    <source>
        <dbReference type="SAM" id="SignalP"/>
    </source>
</evidence>
<reference evidence="2 3" key="1">
    <citation type="submission" date="2014-12" db="EMBL/GenBank/DDBJ databases">
        <title>16Stimator: statistical estimation of ribosomal gene copy numbers from draft genome assemblies.</title>
        <authorList>
            <person name="Perisin M.A."/>
            <person name="Vetter M."/>
            <person name="Gilbert J.A."/>
            <person name="Bergelson J."/>
        </authorList>
    </citation>
    <scope>NUCLEOTIDE SEQUENCE [LARGE SCALE GENOMIC DNA]</scope>
    <source>
        <strain evidence="2 3">MEDvA23</strain>
    </source>
</reference>
<dbReference type="AlphaFoldDB" id="A0A0D0LY99"/>
<protein>
    <submittedName>
        <fullName evidence="2">Isoquinoline 1-oxidoreductase subunit</fullName>
    </submittedName>
</protein>
<proteinExistence type="predicted"/>
<name>A0A0D0LY99_VARPD</name>
<feature type="chain" id="PRO_5002216173" evidence="1">
    <location>
        <begin position="24"/>
        <end position="205"/>
    </location>
</feature>
<feature type="signal peptide" evidence="1">
    <location>
        <begin position="1"/>
        <end position="23"/>
    </location>
</feature>
<dbReference type="InterPro" id="IPR036280">
    <property type="entry name" value="Multihaem_cyt_sf"/>
</dbReference>
<evidence type="ECO:0000313" key="3">
    <source>
        <dbReference type="Proteomes" id="UP000032067"/>
    </source>
</evidence>
<comment type="caution">
    <text evidence="2">The sequence shown here is derived from an EMBL/GenBank/DDBJ whole genome shotgun (WGS) entry which is preliminary data.</text>
</comment>
<evidence type="ECO:0000313" key="2">
    <source>
        <dbReference type="EMBL" id="KIQ25051.1"/>
    </source>
</evidence>
<dbReference type="EMBL" id="JXQQ01000071">
    <property type="protein sequence ID" value="KIQ25051.1"/>
    <property type="molecule type" value="Genomic_DNA"/>
</dbReference>
<keyword evidence="1" id="KW-0732">Signal</keyword>
<accession>A0A0D0LY99</accession>
<gene>
    <name evidence="2" type="ORF">RT97_24610</name>
</gene>
<dbReference type="Proteomes" id="UP000032067">
    <property type="component" value="Unassembled WGS sequence"/>
</dbReference>